<reference evidence="1 2" key="1">
    <citation type="submission" date="2023-05" db="EMBL/GenBank/DDBJ databases">
        <title>Metabolic capabilities are highly conserved among human nasal-associated Corynebacterium species in pangenomic analyses.</title>
        <authorList>
            <person name="Tran T.H."/>
            <person name="Roberts A.Q."/>
            <person name="Escapa I.F."/>
            <person name="Gao W."/>
            <person name="Conlan S."/>
            <person name="Kong H."/>
            <person name="Segre J.A."/>
            <person name="Kelly M.S."/>
            <person name="Lemon K.P."/>
        </authorList>
    </citation>
    <scope>NUCLEOTIDE SEQUENCE [LARGE SCALE GENOMIC DNA]</scope>
    <source>
        <strain evidence="1 2">KPL3772</strain>
    </source>
</reference>
<gene>
    <name evidence="1" type="ORF">QPX23_00425</name>
</gene>
<comment type="caution">
    <text evidence="1">The sequence shown here is derived from an EMBL/GenBank/DDBJ whole genome shotgun (WGS) entry which is preliminary data.</text>
</comment>
<evidence type="ECO:0000313" key="2">
    <source>
        <dbReference type="Proteomes" id="UP001239759"/>
    </source>
</evidence>
<dbReference type="RefSeq" id="WP_284587519.1">
    <property type="nucleotide sequence ID" value="NZ_JASNUQ010000001.1"/>
</dbReference>
<keyword evidence="2" id="KW-1185">Reference proteome</keyword>
<proteinExistence type="predicted"/>
<dbReference type="Proteomes" id="UP001239759">
    <property type="component" value="Unassembled WGS sequence"/>
</dbReference>
<dbReference type="InterPro" id="IPR049249">
    <property type="entry name" value="DUF6882"/>
</dbReference>
<sequence>MLSAPRTVTDIATDGFLAQADCLALFHARFGEISRVQLTVHPEPDGTETQNPTDQKALADGWDRAVTVSFASSNLQQQVELAGTWVATIADDAWYWQTAAVIDFPGIAELDPQHPQVASDELLAAGRTLFRNIPAVLVPLTASSRKDETQRCAVVMIRDFAEEGPVPLALTHGLAKLPNNYDVMRALKGFAVVRGLDFYTDSTTATIGSGDNQITITVRNGVAVDVASKITKTSKITKQLDSDETNVPPEPTIDKLIHDGRQFIRQHSDDERSTNTAVDCWALATVSGDTWTWAWADPMLANTPGAQESRKLLDFGIQNGVIDFVRPHIDIRRMRSCLAFETEVSYTNLADTCSERSTEHAQAIAALVTACAPITECFGHKIDQLDKKTTGILVFSS</sequence>
<name>A0ABT7FTB4_9CORY</name>
<dbReference type="EMBL" id="JASNUQ010000001">
    <property type="protein sequence ID" value="MDK4289208.1"/>
    <property type="molecule type" value="Genomic_DNA"/>
</dbReference>
<organism evidence="1 2">
    <name type="scientific">Corynebacterium pseudodiphtheriticum</name>
    <dbReference type="NCBI Taxonomy" id="37637"/>
    <lineage>
        <taxon>Bacteria</taxon>
        <taxon>Bacillati</taxon>
        <taxon>Actinomycetota</taxon>
        <taxon>Actinomycetes</taxon>
        <taxon>Mycobacteriales</taxon>
        <taxon>Corynebacteriaceae</taxon>
        <taxon>Corynebacterium</taxon>
    </lineage>
</organism>
<evidence type="ECO:0000313" key="1">
    <source>
        <dbReference type="EMBL" id="MDK4289208.1"/>
    </source>
</evidence>
<dbReference type="Pfam" id="PF21813">
    <property type="entry name" value="DUF6882"/>
    <property type="match status" value="1"/>
</dbReference>
<protein>
    <submittedName>
        <fullName evidence="1">Uncharacterized protein</fullName>
    </submittedName>
</protein>
<accession>A0ABT7FTB4</accession>